<keyword evidence="7 12" id="KW-0808">Transferase</keyword>
<dbReference type="NCBIfam" id="NF006767">
    <property type="entry name" value="PRK09289.1"/>
    <property type="match status" value="1"/>
</dbReference>
<feature type="domain" description="Lumazine-binding" evidence="11">
    <location>
        <begin position="98"/>
        <end position="194"/>
    </location>
</feature>
<evidence type="ECO:0000256" key="5">
    <source>
        <dbReference type="ARBA" id="ARBA00013950"/>
    </source>
</evidence>
<comment type="pathway">
    <text evidence="3">Cofactor biosynthesis; riboflavin biosynthesis; riboflavin from 2-hydroxy-3-oxobutyl phosphate and 5-amino-6-(D-ribitylamino)uracil: step 2/2.</text>
</comment>
<feature type="repeat" description="Lumazine-binding" evidence="10">
    <location>
        <begin position="98"/>
        <end position="194"/>
    </location>
</feature>
<dbReference type="PIRSF" id="PIRSF000498">
    <property type="entry name" value="Riboflavin_syn_A"/>
    <property type="match status" value="1"/>
</dbReference>
<feature type="domain" description="Lumazine-binding" evidence="11">
    <location>
        <begin position="1"/>
        <end position="97"/>
    </location>
</feature>
<evidence type="ECO:0000256" key="7">
    <source>
        <dbReference type="ARBA" id="ARBA00022679"/>
    </source>
</evidence>
<feature type="repeat" description="Lumazine-binding" evidence="10">
    <location>
        <begin position="1"/>
        <end position="97"/>
    </location>
</feature>
<dbReference type="InterPro" id="IPR017938">
    <property type="entry name" value="Riboflavin_synthase-like_b-brl"/>
</dbReference>
<reference evidence="12 13" key="1">
    <citation type="submission" date="2024-02" db="EMBL/GenBank/DDBJ databases">
        <title>A novel Wenzhouxiangellaceae bacterium, isolated from coastal sediments.</title>
        <authorList>
            <person name="Du Z.-J."/>
            <person name="Ye Y.-Q."/>
            <person name="Zhang X.-Y."/>
        </authorList>
    </citation>
    <scope>NUCLEOTIDE SEQUENCE [LARGE SCALE GENOMIC DNA]</scope>
    <source>
        <strain evidence="12 13">CH-27</strain>
    </source>
</reference>
<dbReference type="SUPFAM" id="SSF63380">
    <property type="entry name" value="Riboflavin synthase domain-like"/>
    <property type="match status" value="2"/>
</dbReference>
<dbReference type="CDD" id="cd00402">
    <property type="entry name" value="Riboflavin_synthase_like"/>
    <property type="match status" value="1"/>
</dbReference>
<dbReference type="InterPro" id="IPR001783">
    <property type="entry name" value="Lumazine-bd"/>
</dbReference>
<accession>A0AAW9RGV3</accession>
<dbReference type="InterPro" id="IPR023366">
    <property type="entry name" value="ATP_synth_asu-like_sf"/>
</dbReference>
<name>A0AAW9RGV3_9GAMM</name>
<comment type="function">
    <text evidence="2">Catalyzes the dismutation of two molecules of 6,7-dimethyl-8-ribityllumazine, resulting in the formation of riboflavin and 5-amino-6-(D-ribitylamino)uracil.</text>
</comment>
<dbReference type="InterPro" id="IPR026017">
    <property type="entry name" value="Lumazine-bd_dom"/>
</dbReference>
<dbReference type="Gene3D" id="2.40.30.20">
    <property type="match status" value="2"/>
</dbReference>
<dbReference type="PANTHER" id="PTHR21098">
    <property type="entry name" value="RIBOFLAVIN SYNTHASE ALPHA CHAIN"/>
    <property type="match status" value="1"/>
</dbReference>
<dbReference type="EMBL" id="JAZHOG010000011">
    <property type="protein sequence ID" value="MEJ8569011.1"/>
    <property type="molecule type" value="Genomic_DNA"/>
</dbReference>
<dbReference type="PROSITE" id="PS51177">
    <property type="entry name" value="LUMAZINE_BIND"/>
    <property type="match status" value="2"/>
</dbReference>
<dbReference type="NCBIfam" id="TIGR00187">
    <property type="entry name" value="ribE"/>
    <property type="match status" value="1"/>
</dbReference>
<evidence type="ECO:0000256" key="1">
    <source>
        <dbReference type="ARBA" id="ARBA00000968"/>
    </source>
</evidence>
<evidence type="ECO:0000256" key="9">
    <source>
        <dbReference type="NCBIfam" id="TIGR00187"/>
    </source>
</evidence>
<keyword evidence="13" id="KW-1185">Reference proteome</keyword>
<dbReference type="GO" id="GO:0009231">
    <property type="term" value="P:riboflavin biosynthetic process"/>
    <property type="evidence" value="ECO:0007669"/>
    <property type="project" value="UniProtKB-KW"/>
</dbReference>
<evidence type="ECO:0000259" key="11">
    <source>
        <dbReference type="PROSITE" id="PS51177"/>
    </source>
</evidence>
<dbReference type="GO" id="GO:0004746">
    <property type="term" value="F:riboflavin synthase activity"/>
    <property type="evidence" value="ECO:0007669"/>
    <property type="project" value="UniProtKB-UniRule"/>
</dbReference>
<evidence type="ECO:0000256" key="3">
    <source>
        <dbReference type="ARBA" id="ARBA00004887"/>
    </source>
</evidence>
<comment type="catalytic activity">
    <reaction evidence="1">
        <text>2 6,7-dimethyl-8-(1-D-ribityl)lumazine + H(+) = 5-amino-6-(D-ribitylamino)uracil + riboflavin</text>
        <dbReference type="Rhea" id="RHEA:20772"/>
        <dbReference type="ChEBI" id="CHEBI:15378"/>
        <dbReference type="ChEBI" id="CHEBI:15934"/>
        <dbReference type="ChEBI" id="CHEBI:57986"/>
        <dbReference type="ChEBI" id="CHEBI:58201"/>
        <dbReference type="EC" id="2.5.1.9"/>
    </reaction>
</comment>
<evidence type="ECO:0000256" key="2">
    <source>
        <dbReference type="ARBA" id="ARBA00002803"/>
    </source>
</evidence>
<gene>
    <name evidence="12" type="ORF">V3330_15375</name>
</gene>
<evidence type="ECO:0000256" key="8">
    <source>
        <dbReference type="ARBA" id="ARBA00022737"/>
    </source>
</evidence>
<proteinExistence type="predicted"/>
<dbReference type="EC" id="2.5.1.9" evidence="4 9"/>
<evidence type="ECO:0000313" key="12">
    <source>
        <dbReference type="EMBL" id="MEJ8569011.1"/>
    </source>
</evidence>
<dbReference type="PANTHER" id="PTHR21098:SF12">
    <property type="entry name" value="RIBOFLAVIN SYNTHASE"/>
    <property type="match status" value="1"/>
</dbReference>
<evidence type="ECO:0000256" key="4">
    <source>
        <dbReference type="ARBA" id="ARBA00012827"/>
    </source>
</evidence>
<keyword evidence="6" id="KW-0686">Riboflavin biosynthesis</keyword>
<evidence type="ECO:0000256" key="10">
    <source>
        <dbReference type="PROSITE-ProRule" id="PRU00524"/>
    </source>
</evidence>
<dbReference type="RefSeq" id="WP_354696336.1">
    <property type="nucleotide sequence ID" value="NZ_JAZHOG010000011.1"/>
</dbReference>
<protein>
    <recommendedName>
        <fullName evidence="5 9">Riboflavin synthase</fullName>
        <ecNumber evidence="4 9">2.5.1.9</ecNumber>
    </recommendedName>
</protein>
<keyword evidence="8" id="KW-0677">Repeat</keyword>
<evidence type="ECO:0000256" key="6">
    <source>
        <dbReference type="ARBA" id="ARBA00022619"/>
    </source>
</evidence>
<dbReference type="FunFam" id="2.40.30.20:FF:000004">
    <property type="entry name" value="Riboflavin synthase, alpha subunit"/>
    <property type="match status" value="1"/>
</dbReference>
<dbReference type="AlphaFoldDB" id="A0AAW9RGV3"/>
<dbReference type="Proteomes" id="UP001359886">
    <property type="component" value="Unassembled WGS sequence"/>
</dbReference>
<evidence type="ECO:0000313" key="13">
    <source>
        <dbReference type="Proteomes" id="UP001359886"/>
    </source>
</evidence>
<comment type="caution">
    <text evidence="12">The sequence shown here is derived from an EMBL/GenBank/DDBJ whole genome shotgun (WGS) entry which is preliminary data.</text>
</comment>
<sequence length="197" mass="20622">MFTGIVLGRGTVHQIEPMGADSRLHINSGSLDLSASQEGDSIAVSGACLTMLEPRVDGFCADVSTETLELTTLGTVTAGRSVNLEPALSLSQPLGGHLVTGHVDGVGTLISRKPDGRAERFEFELPRGLGRYVARKGSVCVDGVSLTVNGAEADRFSVCLIPHTLEVTTLGGLAAGDGVNIEIDLLARYVERLGEYS</sequence>
<dbReference type="Pfam" id="PF00677">
    <property type="entry name" value="Lum_binding"/>
    <property type="match status" value="2"/>
</dbReference>
<organism evidence="12 13">
    <name type="scientific">Elongatibacter sediminis</name>
    <dbReference type="NCBI Taxonomy" id="3119006"/>
    <lineage>
        <taxon>Bacteria</taxon>
        <taxon>Pseudomonadati</taxon>
        <taxon>Pseudomonadota</taxon>
        <taxon>Gammaproteobacteria</taxon>
        <taxon>Chromatiales</taxon>
        <taxon>Wenzhouxiangellaceae</taxon>
        <taxon>Elongatibacter</taxon>
    </lineage>
</organism>